<accession>A0A507C2Y5</accession>
<dbReference type="GeneID" id="42005656"/>
<organism evidence="7 8">
    <name type="scientific">Synchytrium microbalum</name>
    <dbReference type="NCBI Taxonomy" id="1806994"/>
    <lineage>
        <taxon>Eukaryota</taxon>
        <taxon>Fungi</taxon>
        <taxon>Fungi incertae sedis</taxon>
        <taxon>Chytridiomycota</taxon>
        <taxon>Chytridiomycota incertae sedis</taxon>
        <taxon>Chytridiomycetes</taxon>
        <taxon>Synchytriales</taxon>
        <taxon>Synchytriaceae</taxon>
        <taxon>Synchytrium</taxon>
    </lineage>
</organism>
<dbReference type="GO" id="GO:0016491">
    <property type="term" value="F:oxidoreductase activity"/>
    <property type="evidence" value="ECO:0007669"/>
    <property type="project" value="InterPro"/>
</dbReference>
<sequence length="182" mass="21022">MHTKLLYTHLHKWHHVNKSPEPFDDMLIHPLEGFGYYFILWGPAFLFPQDVKYEGLLPILQFSVLSVCFNRFFFLLYLLPNGICGILDHCGINFDFGVYAARDHDLHHEKFNVNYAFPLPIMDILCGTYEGSYLGVRYIPTRKLRGRFGVETRDLLVSSVIKSAGIEKAKPRRSSKGRAVNQ</sequence>
<dbReference type="PANTHER" id="PTHR11863">
    <property type="entry name" value="STEROL DESATURASE"/>
    <property type="match status" value="1"/>
</dbReference>
<gene>
    <name evidence="7" type="ORF">SmJEL517_g04431</name>
</gene>
<evidence type="ECO:0000313" key="8">
    <source>
        <dbReference type="Proteomes" id="UP000319731"/>
    </source>
</evidence>
<dbReference type="InterPro" id="IPR050307">
    <property type="entry name" value="Sterol_Desaturase_Related"/>
</dbReference>
<evidence type="ECO:0000256" key="5">
    <source>
        <dbReference type="SAM" id="Phobius"/>
    </source>
</evidence>
<dbReference type="AlphaFoldDB" id="A0A507C2Y5"/>
<keyword evidence="8" id="KW-1185">Reference proteome</keyword>
<feature type="transmembrane region" description="Helical" evidence="5">
    <location>
        <begin position="59"/>
        <end position="79"/>
    </location>
</feature>
<comment type="subcellular location">
    <subcellularLocation>
        <location evidence="1">Membrane</location>
    </subcellularLocation>
</comment>
<feature type="transmembrane region" description="Helical" evidence="5">
    <location>
        <begin position="27"/>
        <end position="47"/>
    </location>
</feature>
<dbReference type="EMBL" id="QEAO01000030">
    <property type="protein sequence ID" value="TPX32444.1"/>
    <property type="molecule type" value="Genomic_DNA"/>
</dbReference>
<keyword evidence="2 5" id="KW-0812">Transmembrane</keyword>
<name>A0A507C2Y5_9FUNG</name>
<dbReference type="OrthoDB" id="408954at2759"/>
<evidence type="ECO:0000256" key="1">
    <source>
        <dbReference type="ARBA" id="ARBA00004370"/>
    </source>
</evidence>
<dbReference type="InterPro" id="IPR006694">
    <property type="entry name" value="Fatty_acid_hydroxylase"/>
</dbReference>
<dbReference type="STRING" id="1806994.A0A507C2Y5"/>
<protein>
    <recommendedName>
        <fullName evidence="6">Fatty acid hydroxylase domain-containing protein</fullName>
    </recommendedName>
</protein>
<feature type="domain" description="Fatty acid hydroxylase" evidence="6">
    <location>
        <begin position="1"/>
        <end position="128"/>
    </location>
</feature>
<proteinExistence type="predicted"/>
<evidence type="ECO:0000256" key="4">
    <source>
        <dbReference type="ARBA" id="ARBA00023136"/>
    </source>
</evidence>
<evidence type="ECO:0000313" key="7">
    <source>
        <dbReference type="EMBL" id="TPX32444.1"/>
    </source>
</evidence>
<dbReference type="RefSeq" id="XP_031023652.1">
    <property type="nucleotide sequence ID" value="XM_031170359.1"/>
</dbReference>
<evidence type="ECO:0000256" key="3">
    <source>
        <dbReference type="ARBA" id="ARBA00022989"/>
    </source>
</evidence>
<reference evidence="7 8" key="1">
    <citation type="journal article" date="2019" name="Sci. Rep.">
        <title>Comparative genomics of chytrid fungi reveal insights into the obligate biotrophic and pathogenic lifestyle of Synchytrium endobioticum.</title>
        <authorList>
            <person name="van de Vossenberg B.T.L.H."/>
            <person name="Warris S."/>
            <person name="Nguyen H.D.T."/>
            <person name="van Gent-Pelzer M.P.E."/>
            <person name="Joly D.L."/>
            <person name="van de Geest H.C."/>
            <person name="Bonants P.J.M."/>
            <person name="Smith D.S."/>
            <person name="Levesque C.A."/>
            <person name="van der Lee T.A.J."/>
        </authorList>
    </citation>
    <scope>NUCLEOTIDE SEQUENCE [LARGE SCALE GENOMIC DNA]</scope>
    <source>
        <strain evidence="7 8">JEL517</strain>
    </source>
</reference>
<keyword evidence="3 5" id="KW-1133">Transmembrane helix</keyword>
<evidence type="ECO:0000259" key="6">
    <source>
        <dbReference type="Pfam" id="PF04116"/>
    </source>
</evidence>
<dbReference type="GO" id="GO:0005506">
    <property type="term" value="F:iron ion binding"/>
    <property type="evidence" value="ECO:0007669"/>
    <property type="project" value="InterPro"/>
</dbReference>
<dbReference type="GO" id="GO:0016020">
    <property type="term" value="C:membrane"/>
    <property type="evidence" value="ECO:0007669"/>
    <property type="project" value="UniProtKB-SubCell"/>
</dbReference>
<evidence type="ECO:0000256" key="2">
    <source>
        <dbReference type="ARBA" id="ARBA00022692"/>
    </source>
</evidence>
<dbReference type="Proteomes" id="UP000319731">
    <property type="component" value="Unassembled WGS sequence"/>
</dbReference>
<dbReference type="Pfam" id="PF04116">
    <property type="entry name" value="FA_hydroxylase"/>
    <property type="match status" value="1"/>
</dbReference>
<keyword evidence="4 5" id="KW-0472">Membrane</keyword>
<comment type="caution">
    <text evidence="7">The sequence shown here is derived from an EMBL/GenBank/DDBJ whole genome shotgun (WGS) entry which is preliminary data.</text>
</comment>
<dbReference type="GO" id="GO:0008610">
    <property type="term" value="P:lipid biosynthetic process"/>
    <property type="evidence" value="ECO:0007669"/>
    <property type="project" value="InterPro"/>
</dbReference>